<dbReference type="HOGENOM" id="CLU_3167248_0_0_9"/>
<dbReference type="EMBL" id="CP007032">
    <property type="protein sequence ID" value="AHF08409.1"/>
    <property type="molecule type" value="Genomic_DNA"/>
</dbReference>
<name>W0EGS8_9FIRM</name>
<dbReference type="STRING" id="871968.DESME_02115"/>
<protein>
    <submittedName>
        <fullName evidence="1">Uncharacterized protein</fullName>
    </submittedName>
</protein>
<dbReference type="AlphaFoldDB" id="W0EGS8"/>
<reference evidence="1 2" key="1">
    <citation type="submission" date="2013-12" db="EMBL/GenBank/DDBJ databases">
        <authorList>
            <consortium name="DOE Joint Genome Institute"/>
            <person name="Smidt H."/>
            <person name="Huntemann M."/>
            <person name="Han J."/>
            <person name="Chen A."/>
            <person name="Kyrpides N."/>
            <person name="Mavromatis K."/>
            <person name="Markowitz V."/>
            <person name="Palaniappan K."/>
            <person name="Ivanova N."/>
            <person name="Schaumberg A."/>
            <person name="Pati A."/>
            <person name="Liolios K."/>
            <person name="Nordberg H.P."/>
            <person name="Cantor M.N."/>
            <person name="Hua S.X."/>
            <person name="Woyke T."/>
        </authorList>
    </citation>
    <scope>NUCLEOTIDE SEQUENCE [LARGE SCALE GENOMIC DNA]</scope>
    <source>
        <strain evidence="2">DSM 15288</strain>
    </source>
</reference>
<keyword evidence="2" id="KW-1185">Reference proteome</keyword>
<gene>
    <name evidence="1" type="ORF">DESME_02115</name>
</gene>
<evidence type="ECO:0000313" key="2">
    <source>
        <dbReference type="Proteomes" id="UP000010847"/>
    </source>
</evidence>
<proteinExistence type="predicted"/>
<dbReference type="KEGG" id="dmt:DESME_02115"/>
<organism evidence="1 2">
    <name type="scientific">Desulfitobacterium metallireducens DSM 15288</name>
    <dbReference type="NCBI Taxonomy" id="871968"/>
    <lineage>
        <taxon>Bacteria</taxon>
        <taxon>Bacillati</taxon>
        <taxon>Bacillota</taxon>
        <taxon>Clostridia</taxon>
        <taxon>Eubacteriales</taxon>
        <taxon>Desulfitobacteriaceae</taxon>
        <taxon>Desulfitobacterium</taxon>
    </lineage>
</organism>
<accession>W0EGS8</accession>
<sequence length="47" mass="5248">MKQITRMAQGAAVHGGLWIWGRTASDKQRITDIAFVMAFAVWGNNLE</sequence>
<evidence type="ECO:0000313" key="1">
    <source>
        <dbReference type="EMBL" id="AHF08409.1"/>
    </source>
</evidence>
<dbReference type="Proteomes" id="UP000010847">
    <property type="component" value="Chromosome"/>
</dbReference>